<proteinExistence type="predicted"/>
<dbReference type="Proteomes" id="UP001172684">
    <property type="component" value="Unassembled WGS sequence"/>
</dbReference>
<gene>
    <name evidence="1" type="ORF">H2201_006967</name>
</gene>
<evidence type="ECO:0000313" key="2">
    <source>
        <dbReference type="Proteomes" id="UP001172684"/>
    </source>
</evidence>
<keyword evidence="2" id="KW-1185">Reference proteome</keyword>
<name>A0ABQ9NQN8_9PEZI</name>
<dbReference type="EMBL" id="JAPDRL010000066">
    <property type="protein sequence ID" value="KAJ9660386.1"/>
    <property type="molecule type" value="Genomic_DNA"/>
</dbReference>
<reference evidence="1" key="1">
    <citation type="submission" date="2022-10" db="EMBL/GenBank/DDBJ databases">
        <title>Culturing micro-colonial fungi from biological soil crusts in the Mojave desert and describing Neophaeococcomyces mojavensis, and introducing the new genera and species Taxawa tesnikishii.</title>
        <authorList>
            <person name="Kurbessoian T."/>
            <person name="Stajich J.E."/>
        </authorList>
    </citation>
    <scope>NUCLEOTIDE SEQUENCE</scope>
    <source>
        <strain evidence="1">TK_1</strain>
    </source>
</reference>
<comment type="caution">
    <text evidence="1">The sequence shown here is derived from an EMBL/GenBank/DDBJ whole genome shotgun (WGS) entry which is preliminary data.</text>
</comment>
<protein>
    <recommendedName>
        <fullName evidence="3">Heterokaryon incompatibility domain-containing protein</fullName>
    </recommendedName>
</protein>
<accession>A0ABQ9NQN8</accession>
<evidence type="ECO:0000313" key="1">
    <source>
        <dbReference type="EMBL" id="KAJ9660386.1"/>
    </source>
</evidence>
<organism evidence="1 2">
    <name type="scientific">Coniosporium apollinis</name>
    <dbReference type="NCBI Taxonomy" id="61459"/>
    <lineage>
        <taxon>Eukaryota</taxon>
        <taxon>Fungi</taxon>
        <taxon>Dikarya</taxon>
        <taxon>Ascomycota</taxon>
        <taxon>Pezizomycotina</taxon>
        <taxon>Dothideomycetes</taxon>
        <taxon>Dothideomycetes incertae sedis</taxon>
        <taxon>Coniosporium</taxon>
    </lineage>
</organism>
<sequence length="456" mass="52212">MDPIRLMGQMLLDASGTLTSLNLDWVLVCDTQINHSSELAPNDETTPRYRILHMLADLRFPNLRSFQLRNAVTLKAALAWDHYLLDTESLLSFVEAHSTLQCLAWPMDRFFSHRKPSKSVAQRARNAVGSLSNTLLELRVDSDYAGNGEPLTDIADDRIAVEKRTRRRRFISEFAAEMTNVQHLKLEGGIPRDEKRETIRAMHRCPLSKIVMIGVSCPYGNAGNADHWSSEEEENVPAIRAFTSAKLVTPEEGWKFTPEYGWEYGPPMLYHIATRFVQTIKELKFCGYSGAPVLYNPTPLQNPLLENLKHFVSLERLVLSFALDTWFDHEWRDEEIVAYWLDARDSSRRALAIVPSDDQEEGSWAKVLRERFAPQALANQVAEQLEPSLPEPAKKRGMRIRASFCLGEVSSDIWDLDIRAQMDAEGKKLLVKDFVGPREEGERARREAKLENRRWF</sequence>
<evidence type="ECO:0008006" key="3">
    <source>
        <dbReference type="Google" id="ProtNLM"/>
    </source>
</evidence>